<dbReference type="GO" id="GO:0005829">
    <property type="term" value="C:cytosol"/>
    <property type="evidence" value="ECO:0007669"/>
    <property type="project" value="TreeGrafter"/>
</dbReference>
<evidence type="ECO:0000256" key="10">
    <source>
        <dbReference type="ARBA" id="ARBA00047671"/>
    </source>
</evidence>
<dbReference type="SUPFAM" id="SSF55681">
    <property type="entry name" value="Class II aaRS and biotin synthetases"/>
    <property type="match status" value="1"/>
</dbReference>
<evidence type="ECO:0000259" key="11">
    <source>
        <dbReference type="PROSITE" id="PS50862"/>
    </source>
</evidence>
<dbReference type="GO" id="GO:0005524">
    <property type="term" value="F:ATP binding"/>
    <property type="evidence" value="ECO:0007669"/>
    <property type="project" value="UniProtKB-KW"/>
</dbReference>
<evidence type="ECO:0000256" key="7">
    <source>
        <dbReference type="ARBA" id="ARBA00022917"/>
    </source>
</evidence>
<dbReference type="AlphaFoldDB" id="Q7P4P2"/>
<dbReference type="InterPro" id="IPR050062">
    <property type="entry name" value="Pro-tRNA_synthetase"/>
</dbReference>
<feature type="domain" description="Aminoacyl-transfer RNA synthetases class-II family profile" evidence="11">
    <location>
        <begin position="42"/>
        <end position="151"/>
    </location>
</feature>
<accession>Q7P4P2</accession>
<dbReference type="FunFam" id="3.30.930.10:FF:000015">
    <property type="entry name" value="Proline--tRNA ligase"/>
    <property type="match status" value="1"/>
</dbReference>
<evidence type="ECO:0000256" key="3">
    <source>
        <dbReference type="ARBA" id="ARBA00022490"/>
    </source>
</evidence>
<evidence type="ECO:0000256" key="6">
    <source>
        <dbReference type="ARBA" id="ARBA00022840"/>
    </source>
</evidence>
<keyword evidence="6" id="KW-0067">ATP-binding</keyword>
<dbReference type="InterPro" id="IPR002314">
    <property type="entry name" value="aa-tRNA-synt_IIb"/>
</dbReference>
<gene>
    <name evidence="12" type="ORF">FNV0428</name>
</gene>
<dbReference type="GO" id="GO:0004827">
    <property type="term" value="F:proline-tRNA ligase activity"/>
    <property type="evidence" value="ECO:0007669"/>
    <property type="project" value="UniProtKB-EC"/>
</dbReference>
<name>Q7P4P2_FUSVC</name>
<dbReference type="EMBL" id="AABF01000105">
    <property type="protein sequence ID" value="EAA23616.1"/>
    <property type="molecule type" value="Genomic_DNA"/>
</dbReference>
<evidence type="ECO:0000256" key="1">
    <source>
        <dbReference type="ARBA" id="ARBA00012831"/>
    </source>
</evidence>
<evidence type="ECO:0000313" key="12">
    <source>
        <dbReference type="EMBL" id="EAA23616.1"/>
    </source>
</evidence>
<evidence type="ECO:0000313" key="13">
    <source>
        <dbReference type="Proteomes" id="UP000006454"/>
    </source>
</evidence>
<dbReference type="PANTHER" id="PTHR42753">
    <property type="entry name" value="MITOCHONDRIAL RIBOSOME PROTEIN L39/PROLYL-TRNA LIGASE FAMILY MEMBER"/>
    <property type="match status" value="1"/>
</dbReference>
<organism evidence="12 13">
    <name type="scientific">Fusobacterium vincentii ATCC 49256</name>
    <dbReference type="NCBI Taxonomy" id="209882"/>
    <lineage>
        <taxon>Bacteria</taxon>
        <taxon>Fusobacteriati</taxon>
        <taxon>Fusobacteriota</taxon>
        <taxon>Fusobacteriia</taxon>
        <taxon>Fusobacteriales</taxon>
        <taxon>Fusobacteriaceae</taxon>
        <taxon>Fusobacterium</taxon>
    </lineage>
</organism>
<sequence>MEGKMRFSKAYIKTLKETPKEAEIASHKLMLRAGMIKKLASGIYAYLPLGYRTIKKIENIVREEMDRAGALELLMPVVQPAELWQESGRWDVMGPEMLRLKDRHERDFVLSPTQEEMITAIVRSDISSYKSLPINLYHIQTKFRDERRPRFGLMRGRGIYYERCLFFPYFSRIAR</sequence>
<keyword evidence="4 12" id="KW-0436">Ligase</keyword>
<dbReference type="PANTHER" id="PTHR42753:SF2">
    <property type="entry name" value="PROLINE--TRNA LIGASE"/>
    <property type="match status" value="1"/>
</dbReference>
<evidence type="ECO:0000256" key="5">
    <source>
        <dbReference type="ARBA" id="ARBA00022741"/>
    </source>
</evidence>
<dbReference type="Gene3D" id="3.30.930.10">
    <property type="entry name" value="Bira Bifunctional Protein, Domain 2"/>
    <property type="match status" value="1"/>
</dbReference>
<keyword evidence="5" id="KW-0547">Nucleotide-binding</keyword>
<comment type="catalytic activity">
    <reaction evidence="10">
        <text>tRNA(Pro) + L-proline + ATP = L-prolyl-tRNA(Pro) + AMP + diphosphate</text>
        <dbReference type="Rhea" id="RHEA:14305"/>
        <dbReference type="Rhea" id="RHEA-COMP:9700"/>
        <dbReference type="Rhea" id="RHEA-COMP:9702"/>
        <dbReference type="ChEBI" id="CHEBI:30616"/>
        <dbReference type="ChEBI" id="CHEBI:33019"/>
        <dbReference type="ChEBI" id="CHEBI:60039"/>
        <dbReference type="ChEBI" id="CHEBI:78442"/>
        <dbReference type="ChEBI" id="CHEBI:78532"/>
        <dbReference type="ChEBI" id="CHEBI:456215"/>
        <dbReference type="EC" id="6.1.1.15"/>
    </reaction>
</comment>
<dbReference type="InterPro" id="IPR006195">
    <property type="entry name" value="aa-tRNA-synth_II"/>
</dbReference>
<dbReference type="GO" id="GO:0006433">
    <property type="term" value="P:prolyl-tRNA aminoacylation"/>
    <property type="evidence" value="ECO:0007669"/>
    <property type="project" value="InterPro"/>
</dbReference>
<dbReference type="Pfam" id="PF00587">
    <property type="entry name" value="tRNA-synt_2b"/>
    <property type="match status" value="1"/>
</dbReference>
<protein>
    <recommendedName>
        <fullName evidence="2">Proline--tRNA ligase</fullName>
        <ecNumber evidence="1">6.1.1.15</ecNumber>
    </recommendedName>
    <alternativeName>
        <fullName evidence="9">Prolyl-tRNA synthetase</fullName>
    </alternativeName>
</protein>
<evidence type="ECO:0000256" key="9">
    <source>
        <dbReference type="ARBA" id="ARBA00029731"/>
    </source>
</evidence>
<dbReference type="PRINTS" id="PR01046">
    <property type="entry name" value="TRNASYNTHPRO"/>
</dbReference>
<evidence type="ECO:0000256" key="4">
    <source>
        <dbReference type="ARBA" id="ARBA00022598"/>
    </source>
</evidence>
<dbReference type="PROSITE" id="PS50862">
    <property type="entry name" value="AA_TRNA_LIGASE_II"/>
    <property type="match status" value="1"/>
</dbReference>
<evidence type="ECO:0000256" key="2">
    <source>
        <dbReference type="ARBA" id="ARBA00019110"/>
    </source>
</evidence>
<reference evidence="12 13" key="1">
    <citation type="journal article" date="2003" name="Genome Res.">
        <title>Genome analysis of F. nucleatum sub spp vincentii and its comparison with the genome of F. nucleatum ATCC 25586.</title>
        <authorList>
            <person name="Kapatral V."/>
            <person name="Ivanova N."/>
            <person name="Anderson I."/>
            <person name="Reznik G."/>
            <person name="Bhattacharyya A."/>
            <person name="Gardner W.L."/>
            <person name="Mikhailova N."/>
            <person name="Lapidus A."/>
            <person name="Larsen N."/>
            <person name="D'Souza M."/>
            <person name="Walunas T."/>
            <person name="Haselkorn R."/>
            <person name="Overbeek R."/>
            <person name="Kyrpides N."/>
        </authorList>
    </citation>
    <scope>NUCLEOTIDE SEQUENCE [LARGE SCALE GENOMIC DNA]</scope>
    <source>
        <strain evidence="12 13">ATCC 49256</strain>
    </source>
</reference>
<proteinExistence type="predicted"/>
<comment type="caution">
    <text evidence="12">The sequence shown here is derived from an EMBL/GenBank/DDBJ whole genome shotgun (WGS) entry which is preliminary data.</text>
</comment>
<keyword evidence="8 12" id="KW-0030">Aminoacyl-tRNA synthetase</keyword>
<dbReference type="Proteomes" id="UP000006454">
    <property type="component" value="Unassembled WGS sequence"/>
</dbReference>
<keyword evidence="7" id="KW-0648">Protein biosynthesis</keyword>
<dbReference type="InterPro" id="IPR002316">
    <property type="entry name" value="Pro-tRNA-ligase_IIa"/>
</dbReference>
<dbReference type="InterPro" id="IPR045864">
    <property type="entry name" value="aa-tRNA-synth_II/BPL/LPL"/>
</dbReference>
<keyword evidence="3" id="KW-0963">Cytoplasm</keyword>
<dbReference type="EC" id="6.1.1.15" evidence="1"/>
<evidence type="ECO:0000256" key="8">
    <source>
        <dbReference type="ARBA" id="ARBA00023146"/>
    </source>
</evidence>